<evidence type="ECO:0000313" key="3">
    <source>
        <dbReference type="EMBL" id="WBM79532.1"/>
    </source>
</evidence>
<dbReference type="Pfam" id="PF18920">
    <property type="entry name" value="DUF5671"/>
    <property type="match status" value="2"/>
</dbReference>
<feature type="transmembrane region" description="Helical" evidence="1">
    <location>
        <begin position="317"/>
        <end position="341"/>
    </location>
</feature>
<feature type="transmembrane region" description="Helical" evidence="1">
    <location>
        <begin position="353"/>
        <end position="373"/>
    </location>
</feature>
<dbReference type="Proteomes" id="UP001212421">
    <property type="component" value="Chromosome"/>
</dbReference>
<feature type="transmembrane region" description="Helical" evidence="1">
    <location>
        <begin position="202"/>
        <end position="225"/>
    </location>
</feature>
<feature type="transmembrane region" description="Helical" evidence="1">
    <location>
        <begin position="394"/>
        <end position="420"/>
    </location>
</feature>
<feature type="transmembrane region" description="Helical" evidence="1">
    <location>
        <begin position="168"/>
        <end position="190"/>
    </location>
</feature>
<feature type="transmembrane region" description="Helical" evidence="1">
    <location>
        <begin position="129"/>
        <end position="147"/>
    </location>
</feature>
<keyword evidence="1" id="KW-1133">Transmembrane helix</keyword>
<evidence type="ECO:0000313" key="4">
    <source>
        <dbReference type="Proteomes" id="UP001212421"/>
    </source>
</evidence>
<organism evidence="3 4">
    <name type="scientific">Cryobacterium breve</name>
    <dbReference type="NCBI Taxonomy" id="1259258"/>
    <lineage>
        <taxon>Bacteria</taxon>
        <taxon>Bacillati</taxon>
        <taxon>Actinomycetota</taxon>
        <taxon>Actinomycetes</taxon>
        <taxon>Micrococcales</taxon>
        <taxon>Microbacteriaceae</taxon>
        <taxon>Cryobacterium</taxon>
    </lineage>
</organism>
<feature type="transmembrane region" description="Helical" evidence="1">
    <location>
        <begin position="278"/>
        <end position="297"/>
    </location>
</feature>
<dbReference type="RefSeq" id="WP_281534120.1">
    <property type="nucleotide sequence ID" value="NZ_CP075584.1"/>
</dbReference>
<keyword evidence="1" id="KW-0472">Membrane</keyword>
<evidence type="ECO:0000259" key="2">
    <source>
        <dbReference type="Pfam" id="PF18920"/>
    </source>
</evidence>
<feature type="domain" description="DUF5671" evidence="2">
    <location>
        <begin position="12"/>
        <end position="123"/>
    </location>
</feature>
<dbReference type="InterPro" id="IPR043728">
    <property type="entry name" value="DUF5671"/>
</dbReference>
<gene>
    <name evidence="3" type="ORF">KIV56_14555</name>
</gene>
<feature type="transmembrane region" description="Helical" evidence="1">
    <location>
        <begin position="237"/>
        <end position="266"/>
    </location>
</feature>
<accession>A0ABY7NAJ6</accession>
<feature type="transmembrane region" description="Helical" evidence="1">
    <location>
        <begin position="58"/>
        <end position="82"/>
    </location>
</feature>
<protein>
    <recommendedName>
        <fullName evidence="2">DUF5671 domain-containing protein</fullName>
    </recommendedName>
</protein>
<evidence type="ECO:0000256" key="1">
    <source>
        <dbReference type="SAM" id="Phobius"/>
    </source>
</evidence>
<feature type="transmembrane region" description="Helical" evidence="1">
    <location>
        <begin position="440"/>
        <end position="457"/>
    </location>
</feature>
<sequence>MSATTGLSTVRRVIVFVLLFAFVTLAAAGLSGLLGRLFDGLLEILPGGTGRLAGNDVSGLAQSLAFTLIAGPFAAVLWWSLWRRMAGDERSAPAWGLYIAAMSTVACITSTTALLGAAAALVADDRQPHGVATGLVWAAVWVWHRWMSGHRDKGPLRLRSVAPVLGSVFGLLIGAGGAITAIGSVFGLAVTSLLPLLDGGAFWWRQPAIGLVWCAGGASVWWWHLSRERVSTMRGGFADVALVCVGIGAALVTTLVGAGVTLYVLLRLCFDSSEPLGGILDPLGPSLAAALVGALVWRYHGRLATRRSAATRGAATLVTSGLALASAATGVGVVVNSLLSVLTDPLVGSDTRALLLGGLSALIVGGPLWWAAWRPLTPRVLDRTNQGNADNGRRVYLVLVFGLSAVVALITLLVVGFRLFEFGLGGTADRSVLEDVRAPLGLLVATGLVAGYHFAVWRRDRSLLAAPEERQPGIGRVILITTAGTDPEPLRRAITESTGAAVTVWSRAGTGAGTDAGTEAGQAAGTEAGQATAVAEALAGVTGKRVLVVTGPGSRIEVIPLGD</sequence>
<dbReference type="EMBL" id="CP075584">
    <property type="protein sequence ID" value="WBM79532.1"/>
    <property type="molecule type" value="Genomic_DNA"/>
</dbReference>
<keyword evidence="4" id="KW-1185">Reference proteome</keyword>
<feature type="transmembrane region" description="Helical" evidence="1">
    <location>
        <begin position="12"/>
        <end position="38"/>
    </location>
</feature>
<feature type="transmembrane region" description="Helical" evidence="1">
    <location>
        <begin position="94"/>
        <end position="123"/>
    </location>
</feature>
<proteinExistence type="predicted"/>
<keyword evidence="1" id="KW-0812">Transmembrane</keyword>
<feature type="domain" description="DUF5671" evidence="2">
    <location>
        <begin position="320"/>
        <end position="447"/>
    </location>
</feature>
<reference evidence="3 4" key="1">
    <citation type="submission" date="2021-05" db="EMBL/GenBank/DDBJ databases">
        <authorList>
            <person name="Kumar R."/>
            <person name="Kumar A."/>
            <person name="Mukhia S."/>
        </authorList>
    </citation>
    <scope>NUCLEOTIDE SEQUENCE [LARGE SCALE GENOMIC DNA]</scope>
    <source>
        <strain evidence="3 4">ERMR7:08</strain>
    </source>
</reference>
<name>A0ABY7NAJ6_9MICO</name>